<dbReference type="InterPro" id="IPR051553">
    <property type="entry name" value="Ran_GTPase-activating"/>
</dbReference>
<evidence type="ECO:0000256" key="4">
    <source>
        <dbReference type="SAM" id="MobiDB-lite"/>
    </source>
</evidence>
<dbReference type="SUPFAM" id="SSF50985">
    <property type="entry name" value="RCC1/BLIP-II"/>
    <property type="match status" value="1"/>
</dbReference>
<dbReference type="Gene3D" id="2.130.10.30">
    <property type="entry name" value="Regulator of chromosome condensation 1/beta-lactamase-inhibitor protein II"/>
    <property type="match status" value="1"/>
</dbReference>
<gene>
    <name evidence="6" type="ORF">DSM5745_00329</name>
</gene>
<dbReference type="Pfam" id="PF25390">
    <property type="entry name" value="WD40_RLD"/>
    <property type="match status" value="1"/>
</dbReference>
<dbReference type="GO" id="GO:0005737">
    <property type="term" value="C:cytoplasm"/>
    <property type="evidence" value="ECO:0007669"/>
    <property type="project" value="TreeGrafter"/>
</dbReference>
<feature type="repeat" description="RCC1" evidence="3">
    <location>
        <begin position="165"/>
        <end position="221"/>
    </location>
</feature>
<dbReference type="STRING" id="1810919.A0A3D8T370"/>
<protein>
    <recommendedName>
        <fullName evidence="5">RCC1-like domain-containing protein</fullName>
    </recommendedName>
</protein>
<feature type="region of interest" description="Disordered" evidence="4">
    <location>
        <begin position="24"/>
        <end position="88"/>
    </location>
</feature>
<name>A0A3D8T370_9EURO</name>
<dbReference type="Proteomes" id="UP000256690">
    <property type="component" value="Unassembled WGS sequence"/>
</dbReference>
<feature type="region of interest" description="Disordered" evidence="4">
    <location>
        <begin position="110"/>
        <end position="162"/>
    </location>
</feature>
<feature type="region of interest" description="Disordered" evidence="4">
    <location>
        <begin position="230"/>
        <end position="268"/>
    </location>
</feature>
<evidence type="ECO:0000256" key="2">
    <source>
        <dbReference type="ARBA" id="ARBA00022737"/>
    </source>
</evidence>
<dbReference type="AlphaFoldDB" id="A0A3D8T370"/>
<dbReference type="InterPro" id="IPR058923">
    <property type="entry name" value="RCC1-like_dom"/>
</dbReference>
<feature type="domain" description="RCC1-like" evidence="5">
    <location>
        <begin position="166"/>
        <end position="586"/>
    </location>
</feature>
<feature type="compositionally biased region" description="Acidic residues" evidence="4">
    <location>
        <begin position="253"/>
        <end position="264"/>
    </location>
</feature>
<feature type="repeat" description="RCC1" evidence="3">
    <location>
        <begin position="537"/>
        <end position="590"/>
    </location>
</feature>
<dbReference type="PROSITE" id="PS00625">
    <property type="entry name" value="RCC1_1"/>
    <property type="match status" value="1"/>
</dbReference>
<evidence type="ECO:0000256" key="3">
    <source>
        <dbReference type="PROSITE-ProRule" id="PRU00235"/>
    </source>
</evidence>
<feature type="repeat" description="RCC1" evidence="3">
    <location>
        <begin position="414"/>
        <end position="471"/>
    </location>
</feature>
<dbReference type="GeneID" id="38110699"/>
<evidence type="ECO:0000313" key="6">
    <source>
        <dbReference type="EMBL" id="RDW93007.1"/>
    </source>
</evidence>
<sequence>MEVPILEMFFDELKIRLKVVECGKKTSSSTELEEKPRYRHAPPAPATRCGPVDQEERGQNGLGGRAPTGAWSRPNAGISKQPGMSRDLGAQSSFLATPFLSILLKHPNMPPKKAAASRNRVAKASAKGPAKSTSGRGRGRPKKGSTAARPTPPPLNQRTPPTKRLDVYVFGTNCAGELGLGDATTKTEIPRPVLNPKLAADKVGVVHLAVGGMHSAALTHDNKILTWGVNDDGALGRDTTQDPNDVKTRDVDEASEDSDSEEEGNFNLKEATPIEVDPKHFPSGTAFTQLVGTDSATFALTTGGKVYGWGAFTDGSGNKQFIAGSTVKRQLTPILIPGLENIVQLSSGAQHVLALTSDGKVFGWGRNEQGQLGRVRRVRGAAADSLTPAQCATPPNIVNIGTGSYHSFAVHKSGRVYGWGSNNFGQTAISASAGRGDATVMYPTKAPAFKPFSKIVTIQGGKDHSLAVTQDGKCLSWGRIDNKALGVDMTKVDVADVIVDEYDRPRILAVPTPIGNISDAVGLGIGTDHSFVITNKGQAYSWGFNATRQTGQPSDEDIAEPAILSNKHVDGKKLVLADAGGQFSIVAGEHGV</sequence>
<comment type="caution">
    <text evidence="6">The sequence shown here is derived from an EMBL/GenBank/DDBJ whole genome shotgun (WGS) entry which is preliminary data.</text>
</comment>
<evidence type="ECO:0000256" key="1">
    <source>
        <dbReference type="ARBA" id="ARBA00022658"/>
    </source>
</evidence>
<dbReference type="PROSITE" id="PS50012">
    <property type="entry name" value="RCC1_3"/>
    <property type="match status" value="6"/>
</dbReference>
<dbReference type="RefSeq" id="XP_026608190.1">
    <property type="nucleotide sequence ID" value="XM_026742345.1"/>
</dbReference>
<dbReference type="PANTHER" id="PTHR45982">
    <property type="entry name" value="REGULATOR OF CHROMOSOME CONDENSATION"/>
    <property type="match status" value="1"/>
</dbReference>
<feature type="repeat" description="RCC1" evidence="3">
    <location>
        <begin position="304"/>
        <end position="358"/>
    </location>
</feature>
<keyword evidence="7" id="KW-1185">Reference proteome</keyword>
<dbReference type="InterPro" id="IPR000408">
    <property type="entry name" value="Reg_chr_condens"/>
</dbReference>
<keyword evidence="2" id="KW-0677">Repeat</keyword>
<feature type="repeat" description="RCC1" evidence="3">
    <location>
        <begin position="359"/>
        <end position="413"/>
    </location>
</feature>
<dbReference type="EMBL" id="PVWQ01000001">
    <property type="protein sequence ID" value="RDW93007.1"/>
    <property type="molecule type" value="Genomic_DNA"/>
</dbReference>
<dbReference type="PRINTS" id="PR00633">
    <property type="entry name" value="RCCNDNSATION"/>
</dbReference>
<proteinExistence type="predicted"/>
<dbReference type="PANTHER" id="PTHR45982:SF1">
    <property type="entry name" value="REGULATOR OF CHROMOSOME CONDENSATION"/>
    <property type="match status" value="1"/>
</dbReference>
<reference evidence="6 7" key="1">
    <citation type="journal article" date="2018" name="IMA Fungus">
        <title>IMA Genome-F 9: Draft genome sequence of Annulohypoxylon stygium, Aspergillus mulundensis, Berkeleyomyces basicola (syn. Thielaviopsis basicola), Ceratocystis smalleyi, two Cercospora beticola strains, Coleophoma cylindrospora, Fusarium fracticaudum, Phialophora cf. hyalina, and Morchella septimelata.</title>
        <authorList>
            <person name="Wingfield B.D."/>
            <person name="Bills G.F."/>
            <person name="Dong Y."/>
            <person name="Huang W."/>
            <person name="Nel W.J."/>
            <person name="Swalarsk-Parry B.S."/>
            <person name="Vaghefi N."/>
            <person name="Wilken P.M."/>
            <person name="An Z."/>
            <person name="de Beer Z.W."/>
            <person name="De Vos L."/>
            <person name="Chen L."/>
            <person name="Duong T.A."/>
            <person name="Gao Y."/>
            <person name="Hammerbacher A."/>
            <person name="Kikkert J.R."/>
            <person name="Li Y."/>
            <person name="Li H."/>
            <person name="Li K."/>
            <person name="Li Q."/>
            <person name="Liu X."/>
            <person name="Ma X."/>
            <person name="Naidoo K."/>
            <person name="Pethybridge S.J."/>
            <person name="Sun J."/>
            <person name="Steenkamp E.T."/>
            <person name="van der Nest M.A."/>
            <person name="van Wyk S."/>
            <person name="Wingfield M.J."/>
            <person name="Xiong C."/>
            <person name="Yue Q."/>
            <person name="Zhang X."/>
        </authorList>
    </citation>
    <scope>NUCLEOTIDE SEQUENCE [LARGE SCALE GENOMIC DNA]</scope>
    <source>
        <strain evidence="6 7">DSM 5745</strain>
    </source>
</reference>
<dbReference type="PROSITE" id="PS00626">
    <property type="entry name" value="RCC1_2"/>
    <property type="match status" value="1"/>
</dbReference>
<accession>A0A3D8T370</accession>
<feature type="repeat" description="RCC1" evidence="3">
    <location>
        <begin position="472"/>
        <end position="536"/>
    </location>
</feature>
<dbReference type="InterPro" id="IPR009091">
    <property type="entry name" value="RCC1/BLIP-II"/>
</dbReference>
<dbReference type="OrthoDB" id="61110at2759"/>
<evidence type="ECO:0000313" key="7">
    <source>
        <dbReference type="Proteomes" id="UP000256690"/>
    </source>
</evidence>
<dbReference type="GO" id="GO:0005085">
    <property type="term" value="F:guanyl-nucleotide exchange factor activity"/>
    <property type="evidence" value="ECO:0007669"/>
    <property type="project" value="TreeGrafter"/>
</dbReference>
<keyword evidence="1" id="KW-0344">Guanine-nucleotide releasing factor</keyword>
<organism evidence="6 7">
    <name type="scientific">Aspergillus mulundensis</name>
    <dbReference type="NCBI Taxonomy" id="1810919"/>
    <lineage>
        <taxon>Eukaryota</taxon>
        <taxon>Fungi</taxon>
        <taxon>Dikarya</taxon>
        <taxon>Ascomycota</taxon>
        <taxon>Pezizomycotina</taxon>
        <taxon>Eurotiomycetes</taxon>
        <taxon>Eurotiomycetidae</taxon>
        <taxon>Eurotiales</taxon>
        <taxon>Aspergillaceae</taxon>
        <taxon>Aspergillus</taxon>
        <taxon>Aspergillus subgen. Nidulantes</taxon>
    </lineage>
</organism>
<evidence type="ECO:0000259" key="5">
    <source>
        <dbReference type="Pfam" id="PF25390"/>
    </source>
</evidence>